<dbReference type="InterPro" id="IPR036028">
    <property type="entry name" value="SH3-like_dom_sf"/>
</dbReference>
<feature type="compositionally biased region" description="Acidic residues" evidence="8">
    <location>
        <begin position="174"/>
        <end position="185"/>
    </location>
</feature>
<dbReference type="InterPro" id="IPR013783">
    <property type="entry name" value="Ig-like_fold"/>
</dbReference>
<evidence type="ECO:0000256" key="7">
    <source>
        <dbReference type="PROSITE-ProRule" id="PRU00192"/>
    </source>
</evidence>
<evidence type="ECO:0000256" key="3">
    <source>
        <dbReference type="ARBA" id="ARBA00022443"/>
    </source>
</evidence>
<dbReference type="InterPro" id="IPR003598">
    <property type="entry name" value="Ig_sub2"/>
</dbReference>
<dbReference type="FunFam" id="2.60.40.10:FF:000107">
    <property type="entry name" value="Myosin, light chain kinase a"/>
    <property type="match status" value="1"/>
</dbReference>
<keyword evidence="4" id="KW-0963">Cytoplasm</keyword>
<evidence type="ECO:0000256" key="1">
    <source>
        <dbReference type="ARBA" id="ARBA00004496"/>
    </source>
</evidence>
<dbReference type="Proteomes" id="UP000663823">
    <property type="component" value="Unassembled WGS sequence"/>
</dbReference>
<dbReference type="SUPFAM" id="SSF48726">
    <property type="entry name" value="Immunoglobulin"/>
    <property type="match status" value="3"/>
</dbReference>
<feature type="region of interest" description="Disordered" evidence="8">
    <location>
        <begin position="172"/>
        <end position="192"/>
    </location>
</feature>
<dbReference type="PROSITE" id="PS50835">
    <property type="entry name" value="IG_LIKE"/>
    <property type="match status" value="3"/>
</dbReference>
<dbReference type="Proteomes" id="UP000663836">
    <property type="component" value="Unassembled WGS sequence"/>
</dbReference>
<comment type="caution">
    <text evidence="19">The sequence shown here is derived from an EMBL/GenBank/DDBJ whole genome shotgun (WGS) entry which is preliminary data.</text>
</comment>
<evidence type="ECO:0000256" key="6">
    <source>
        <dbReference type="ARBA" id="ARBA00023319"/>
    </source>
</evidence>
<dbReference type="InterPro" id="IPR013098">
    <property type="entry name" value="Ig_I-set"/>
</dbReference>
<evidence type="ECO:0000256" key="5">
    <source>
        <dbReference type="ARBA" id="ARBA00023157"/>
    </source>
</evidence>
<dbReference type="EMBL" id="CAJNOH010000030">
    <property type="protein sequence ID" value="CAF0782452.1"/>
    <property type="molecule type" value="Genomic_DNA"/>
</dbReference>
<reference evidence="19" key="1">
    <citation type="submission" date="2021-02" db="EMBL/GenBank/DDBJ databases">
        <authorList>
            <person name="Nowell W R."/>
        </authorList>
    </citation>
    <scope>NUCLEOTIDE SEQUENCE</scope>
</reference>
<evidence type="ECO:0000256" key="4">
    <source>
        <dbReference type="ARBA" id="ARBA00022490"/>
    </source>
</evidence>
<dbReference type="EMBL" id="CAJNOT010000313">
    <property type="protein sequence ID" value="CAF0937226.1"/>
    <property type="molecule type" value="Genomic_DNA"/>
</dbReference>
<dbReference type="InterPro" id="IPR001452">
    <property type="entry name" value="SH3_domain"/>
</dbReference>
<evidence type="ECO:0000313" key="21">
    <source>
        <dbReference type="Proteomes" id="UP000663870"/>
    </source>
</evidence>
<keyword evidence="5" id="KW-1015">Disulfide bond</keyword>
<dbReference type="EMBL" id="CAJOBD010000660">
    <property type="protein sequence ID" value="CAF3702641.1"/>
    <property type="molecule type" value="Genomic_DNA"/>
</dbReference>
<dbReference type="Proteomes" id="UP000663889">
    <property type="component" value="Unassembled WGS sequence"/>
</dbReference>
<evidence type="ECO:0000256" key="2">
    <source>
        <dbReference type="ARBA" id="ARBA00006692"/>
    </source>
</evidence>
<keyword evidence="6" id="KW-0393">Immunoglobulin domain</keyword>
<evidence type="ECO:0000259" key="9">
    <source>
        <dbReference type="PROSITE" id="PS50002"/>
    </source>
</evidence>
<dbReference type="Proteomes" id="UP000663882">
    <property type="component" value="Unassembled WGS sequence"/>
</dbReference>
<evidence type="ECO:0000313" key="11">
    <source>
        <dbReference type="EMBL" id="CAF0771460.1"/>
    </source>
</evidence>
<keyword evidence="3 7" id="KW-0728">SH3 domain</keyword>
<gene>
    <name evidence="17" type="ORF">FNK824_LOCUS2163</name>
    <name evidence="19" type="ORF">JBS370_LOCUS9610</name>
    <name evidence="11" type="ORF">JXQ802_LOCUS2732</name>
    <name evidence="12" type="ORF">JXQ802_LOCUS2785</name>
    <name evidence="18" type="ORF">OTI717_LOCUS8451</name>
    <name evidence="14" type="ORF">PYM288_LOCUS3690</name>
    <name evidence="13" type="ORF">RFH988_LOCUS2530</name>
    <name evidence="15" type="ORF">SEV965_LOCUS1403</name>
    <name evidence="16" type="ORF">ZHD862_LOCUS9266</name>
</gene>
<dbReference type="InterPro" id="IPR003599">
    <property type="entry name" value="Ig_sub"/>
</dbReference>
<evidence type="ECO:0000313" key="14">
    <source>
        <dbReference type="EMBL" id="CAF0782452.1"/>
    </source>
</evidence>
<evidence type="ECO:0000313" key="18">
    <source>
        <dbReference type="EMBL" id="CAF3633910.1"/>
    </source>
</evidence>
<dbReference type="SUPFAM" id="SSF50044">
    <property type="entry name" value="SH3-domain"/>
    <property type="match status" value="2"/>
</dbReference>
<dbReference type="SMART" id="SM00409">
    <property type="entry name" value="IG"/>
    <property type="match status" value="3"/>
</dbReference>
<dbReference type="PROSITE" id="PS50002">
    <property type="entry name" value="SH3"/>
    <property type="match status" value="1"/>
</dbReference>
<evidence type="ECO:0000313" key="13">
    <source>
        <dbReference type="EMBL" id="CAF0774136.1"/>
    </source>
</evidence>
<evidence type="ECO:0000259" key="10">
    <source>
        <dbReference type="PROSITE" id="PS50835"/>
    </source>
</evidence>
<dbReference type="Gene3D" id="2.60.40.10">
    <property type="entry name" value="Immunoglobulins"/>
    <property type="match status" value="3"/>
</dbReference>
<dbReference type="Proteomes" id="UP000663864">
    <property type="component" value="Unassembled WGS sequence"/>
</dbReference>
<comment type="similarity">
    <text evidence="2">Belongs to the protein kinase superfamily. CAMK Ser/Thr protein kinase family.</text>
</comment>
<keyword evidence="21" id="KW-1185">Reference proteome</keyword>
<dbReference type="EMBL" id="CAJNOO010000055">
    <property type="protein sequence ID" value="CAF0774136.1"/>
    <property type="molecule type" value="Genomic_DNA"/>
</dbReference>
<dbReference type="AlphaFoldDB" id="A0A818V896"/>
<dbReference type="FunFam" id="2.60.40.10:FF:000425">
    <property type="entry name" value="Myosin light chain kinase"/>
    <property type="match status" value="1"/>
</dbReference>
<dbReference type="FunFam" id="2.60.40.10:FF:000032">
    <property type="entry name" value="palladin isoform X1"/>
    <property type="match status" value="1"/>
</dbReference>
<organism evidence="19 20">
    <name type="scientific">Rotaria sordida</name>
    <dbReference type="NCBI Taxonomy" id="392033"/>
    <lineage>
        <taxon>Eukaryota</taxon>
        <taxon>Metazoa</taxon>
        <taxon>Spiralia</taxon>
        <taxon>Gnathifera</taxon>
        <taxon>Rotifera</taxon>
        <taxon>Eurotatoria</taxon>
        <taxon>Bdelloidea</taxon>
        <taxon>Philodinida</taxon>
        <taxon>Philodinidae</taxon>
        <taxon>Rotaria</taxon>
    </lineage>
</organism>
<evidence type="ECO:0000313" key="12">
    <source>
        <dbReference type="EMBL" id="CAF0772440.1"/>
    </source>
</evidence>
<dbReference type="EMBL" id="CAJOAX010000676">
    <property type="protein sequence ID" value="CAF3633910.1"/>
    <property type="molecule type" value="Genomic_DNA"/>
</dbReference>
<dbReference type="Gene3D" id="2.30.30.40">
    <property type="entry name" value="SH3 Domains"/>
    <property type="match status" value="2"/>
</dbReference>
<sequence length="724" mass="81884">MNFADFLAAPEIVRRLTSQDAFENENVTFTCTVQNVDNADRDEPYSIAWFFNDKQIQSNEKYSIDDNRKTGICLLTIRNITAEDEGAYRCVATNKFGSSVTTGFLAVLRRKRSHSPSPSRSTTSPSRALSPSSSRVSDRSVSPLRYINLPVSKLARVTEELESLINPIASIVHEEEEEEAEEEEEKSIKKPEEIPSSIEQVEPTITNVVEPEESIILPQVSIPTTTTTAPIEENKSDVLQIEKQEEPTIVTKLPSIIRINEGEDLDISCSITGNPEPVIHWTKDNVDIREDHRIDIYSDRGVHHLEISEILMSDQGLYTIHAENSFGKISAECQIQVIENTDKIKRLKAEGLVAYGARQTTYKAPEFLIKPSNRTVHEGEQFQIFAKVIGNPGPQVVWIRLGKPLEDDGYHHIYDRGGENYFEIPKISILDAGEYSCIATNMMGAVYSTFIVCVEAMTEPESTSSEMEERSTNVSDIDANAMEDYPQSIAIQLIDKHVRQHRQSKLSDQSDIEYFLSNFILKEDFRDEARDASMNKGDIVEIIDIDKRDKWLVRNKKNLNQICYVPPDYLEMIPDTDTSPTSYDLTNVDSNQQLVSSKRTFTKKSGAVTSSIDKRYNPISQEEQDSSSSSDDLKTMTEEAEVYYANSDYVPTRPDGIALAENQLVDVLDSHDPVQYLVRTRPRKDERQKIGWVDACFLEKKSTNIGQNFLAETYIHVRLSPSSL</sequence>
<protein>
    <submittedName>
        <fullName evidence="19">Uncharacterized protein</fullName>
    </submittedName>
</protein>
<feature type="domain" description="Ig-like" evidence="10">
    <location>
        <begin position="247"/>
        <end position="336"/>
    </location>
</feature>
<evidence type="ECO:0000313" key="20">
    <source>
        <dbReference type="Proteomes" id="UP000663836"/>
    </source>
</evidence>
<feature type="region of interest" description="Disordered" evidence="8">
    <location>
        <begin position="110"/>
        <end position="138"/>
    </location>
</feature>
<feature type="domain" description="Ig-like" evidence="10">
    <location>
        <begin position="365"/>
        <end position="448"/>
    </location>
</feature>
<accession>A0A818V896</accession>
<dbReference type="PANTHER" id="PTHR47633">
    <property type="entry name" value="IMMUNOGLOBULIN"/>
    <property type="match status" value="1"/>
</dbReference>
<feature type="domain" description="Ig-like" evidence="10">
    <location>
        <begin position="10"/>
        <end position="101"/>
    </location>
</feature>
<dbReference type="Proteomes" id="UP000663870">
    <property type="component" value="Unassembled WGS sequence"/>
</dbReference>
<dbReference type="GO" id="GO:0045989">
    <property type="term" value="P:positive regulation of striated muscle contraction"/>
    <property type="evidence" value="ECO:0007669"/>
    <property type="project" value="UniProtKB-ARBA"/>
</dbReference>
<evidence type="ECO:0000313" key="15">
    <source>
        <dbReference type="EMBL" id="CAF0816627.1"/>
    </source>
</evidence>
<feature type="domain" description="SH3" evidence="9">
    <location>
        <begin position="638"/>
        <end position="703"/>
    </location>
</feature>
<dbReference type="Proteomes" id="UP000663874">
    <property type="component" value="Unassembled WGS sequence"/>
</dbReference>
<dbReference type="EMBL" id="CAJNOL010000036">
    <property type="protein sequence ID" value="CAF0772440.1"/>
    <property type="molecule type" value="Genomic_DNA"/>
</dbReference>
<dbReference type="SMART" id="SM00408">
    <property type="entry name" value="IGc2"/>
    <property type="match status" value="3"/>
</dbReference>
<dbReference type="EMBL" id="CAJNOU010000027">
    <property type="protein sequence ID" value="CAF0816627.1"/>
    <property type="molecule type" value="Genomic_DNA"/>
</dbReference>
<dbReference type="EMBL" id="CAJOBE010000127">
    <property type="protein sequence ID" value="CAF3575542.1"/>
    <property type="molecule type" value="Genomic_DNA"/>
</dbReference>
<dbReference type="CDD" id="cd00096">
    <property type="entry name" value="Ig"/>
    <property type="match status" value="2"/>
</dbReference>
<dbReference type="InterPro" id="IPR036179">
    <property type="entry name" value="Ig-like_dom_sf"/>
</dbReference>
<proteinExistence type="inferred from homology"/>
<comment type="subcellular location">
    <subcellularLocation>
        <location evidence="1">Cytoplasm</location>
    </subcellularLocation>
</comment>
<dbReference type="Pfam" id="PF07679">
    <property type="entry name" value="I-set"/>
    <property type="match status" value="3"/>
</dbReference>
<dbReference type="GO" id="GO:0060298">
    <property type="term" value="P:positive regulation of sarcomere organization"/>
    <property type="evidence" value="ECO:0007669"/>
    <property type="project" value="UniProtKB-ARBA"/>
</dbReference>
<evidence type="ECO:0000313" key="16">
    <source>
        <dbReference type="EMBL" id="CAF0937226.1"/>
    </source>
</evidence>
<feature type="region of interest" description="Disordered" evidence="8">
    <location>
        <begin position="612"/>
        <end position="634"/>
    </location>
</feature>
<evidence type="ECO:0000313" key="17">
    <source>
        <dbReference type="EMBL" id="CAF3575542.1"/>
    </source>
</evidence>
<feature type="compositionally biased region" description="Low complexity" evidence="8">
    <location>
        <begin position="115"/>
        <end position="138"/>
    </location>
</feature>
<name>A0A818V896_9BILA</name>
<dbReference type="Proteomes" id="UP000663854">
    <property type="component" value="Unassembled WGS sequence"/>
</dbReference>
<dbReference type="GO" id="GO:0005737">
    <property type="term" value="C:cytoplasm"/>
    <property type="evidence" value="ECO:0007669"/>
    <property type="project" value="UniProtKB-SubCell"/>
</dbReference>
<dbReference type="EMBL" id="CAJNOL010000035">
    <property type="protein sequence ID" value="CAF0771460.1"/>
    <property type="molecule type" value="Genomic_DNA"/>
</dbReference>
<dbReference type="OrthoDB" id="5969272at2759"/>
<evidence type="ECO:0000313" key="19">
    <source>
        <dbReference type="EMBL" id="CAF3702641.1"/>
    </source>
</evidence>
<evidence type="ECO:0000256" key="8">
    <source>
        <dbReference type="SAM" id="MobiDB-lite"/>
    </source>
</evidence>
<dbReference type="InterPro" id="IPR007110">
    <property type="entry name" value="Ig-like_dom"/>
</dbReference>